<dbReference type="Gene3D" id="3.40.190.10">
    <property type="entry name" value="Periplasmic binding protein-like II"/>
    <property type="match status" value="2"/>
</dbReference>
<dbReference type="GO" id="GO:0003700">
    <property type="term" value="F:DNA-binding transcription factor activity"/>
    <property type="evidence" value="ECO:0007669"/>
    <property type="project" value="InterPro"/>
</dbReference>
<dbReference type="GO" id="GO:0003677">
    <property type="term" value="F:DNA binding"/>
    <property type="evidence" value="ECO:0007669"/>
    <property type="project" value="UniProtKB-KW"/>
</dbReference>
<evidence type="ECO:0000313" key="6">
    <source>
        <dbReference type="EMBL" id="SDY28790.1"/>
    </source>
</evidence>
<dbReference type="AlphaFoldDB" id="A0A1H3IM58"/>
<dbReference type="PANTHER" id="PTHR30419">
    <property type="entry name" value="HTH-TYPE TRANSCRIPTIONAL REGULATOR YBHD"/>
    <property type="match status" value="1"/>
</dbReference>
<dbReference type="Proteomes" id="UP000199286">
    <property type="component" value="Unassembled WGS sequence"/>
</dbReference>
<keyword evidence="2" id="KW-0805">Transcription regulation</keyword>
<dbReference type="SUPFAM" id="SSF53850">
    <property type="entry name" value="Periplasmic binding protein-like II"/>
    <property type="match status" value="1"/>
</dbReference>
<protein>
    <submittedName>
        <fullName evidence="6">DNA-binding transcriptional regulator, LysR family</fullName>
    </submittedName>
</protein>
<dbReference type="EMBL" id="FNPF01000005">
    <property type="protein sequence ID" value="SDY28790.1"/>
    <property type="molecule type" value="Genomic_DNA"/>
</dbReference>
<reference evidence="7" key="1">
    <citation type="submission" date="2016-10" db="EMBL/GenBank/DDBJ databases">
        <authorList>
            <person name="Varghese N."/>
            <person name="Submissions S."/>
        </authorList>
    </citation>
    <scope>NUCLEOTIDE SEQUENCE [LARGE SCALE GENOMIC DNA]</scope>
    <source>
        <strain evidence="7">DSM 26880</strain>
    </source>
</reference>
<keyword evidence="3 6" id="KW-0238">DNA-binding</keyword>
<dbReference type="GO" id="GO:0005829">
    <property type="term" value="C:cytosol"/>
    <property type="evidence" value="ECO:0007669"/>
    <property type="project" value="TreeGrafter"/>
</dbReference>
<dbReference type="Pfam" id="PF03466">
    <property type="entry name" value="LysR_substrate"/>
    <property type="match status" value="1"/>
</dbReference>
<dbReference type="InterPro" id="IPR005119">
    <property type="entry name" value="LysR_subst-bd"/>
</dbReference>
<keyword evidence="4" id="KW-0804">Transcription</keyword>
<proteinExistence type="inferred from homology"/>
<dbReference type="Pfam" id="PF00126">
    <property type="entry name" value="HTH_1"/>
    <property type="match status" value="1"/>
</dbReference>
<dbReference type="Gene3D" id="1.10.10.10">
    <property type="entry name" value="Winged helix-like DNA-binding domain superfamily/Winged helix DNA-binding domain"/>
    <property type="match status" value="1"/>
</dbReference>
<evidence type="ECO:0000256" key="3">
    <source>
        <dbReference type="ARBA" id="ARBA00023125"/>
    </source>
</evidence>
<comment type="similarity">
    <text evidence="1">Belongs to the LysR transcriptional regulatory family.</text>
</comment>
<dbReference type="InterPro" id="IPR036388">
    <property type="entry name" value="WH-like_DNA-bd_sf"/>
</dbReference>
<evidence type="ECO:0000313" key="7">
    <source>
        <dbReference type="Proteomes" id="UP000199286"/>
    </source>
</evidence>
<dbReference type="InterPro" id="IPR050950">
    <property type="entry name" value="HTH-type_LysR_regulators"/>
</dbReference>
<name>A0A1H3IM58_9RHOB</name>
<evidence type="ECO:0000259" key="5">
    <source>
        <dbReference type="PROSITE" id="PS50931"/>
    </source>
</evidence>
<keyword evidence="7" id="KW-1185">Reference proteome</keyword>
<dbReference type="FunFam" id="1.10.10.10:FF:000001">
    <property type="entry name" value="LysR family transcriptional regulator"/>
    <property type="match status" value="1"/>
</dbReference>
<feature type="domain" description="HTH lysR-type" evidence="5">
    <location>
        <begin position="1"/>
        <end position="58"/>
    </location>
</feature>
<evidence type="ECO:0000256" key="2">
    <source>
        <dbReference type="ARBA" id="ARBA00023015"/>
    </source>
</evidence>
<organism evidence="6 7">
    <name type="scientific">Citreimonas salinaria</name>
    <dbReference type="NCBI Taxonomy" id="321339"/>
    <lineage>
        <taxon>Bacteria</taxon>
        <taxon>Pseudomonadati</taxon>
        <taxon>Pseudomonadota</taxon>
        <taxon>Alphaproteobacteria</taxon>
        <taxon>Rhodobacterales</taxon>
        <taxon>Roseobacteraceae</taxon>
        <taxon>Citreimonas</taxon>
    </lineage>
</organism>
<dbReference type="OrthoDB" id="9811588at2"/>
<dbReference type="PROSITE" id="PS50931">
    <property type="entry name" value="HTH_LYSR"/>
    <property type="match status" value="1"/>
</dbReference>
<dbReference type="InterPro" id="IPR036390">
    <property type="entry name" value="WH_DNA-bd_sf"/>
</dbReference>
<evidence type="ECO:0000256" key="4">
    <source>
        <dbReference type="ARBA" id="ARBA00023163"/>
    </source>
</evidence>
<evidence type="ECO:0000256" key="1">
    <source>
        <dbReference type="ARBA" id="ARBA00009437"/>
    </source>
</evidence>
<dbReference type="STRING" id="321339.SAMN05444340_105152"/>
<accession>A0A1H3IM58</accession>
<dbReference type="SUPFAM" id="SSF46785">
    <property type="entry name" value="Winged helix' DNA-binding domain"/>
    <property type="match status" value="1"/>
</dbReference>
<dbReference type="InterPro" id="IPR000847">
    <property type="entry name" value="LysR_HTH_N"/>
</dbReference>
<gene>
    <name evidence="6" type="ORF">SAMN05444340_105152</name>
</gene>
<sequence>MDTRQMQTLVAIDDTGSFAAAARIVNLTASAISQQIQALEAELGASLFDRTKRPPQLNAKGDEVVRAARQMLQIMVETRAAISGGRTGGVLGFGAIRTFSTRLVPEAFSRMRDAHPNLSFNLQVGMSETLMSHVASGRLDAAVVADNVGVSPGLVWTPILSEPLMLVAPAALAGATERQLFRRLPFIRYETQVPLARQIETELSDMGVPVREIAVANTMPSVVGCVIAGLGVAVVPKIALLDAPAGGLYVQPFGGARITRRVGLVRRQISSRSDVLDHMRDALRAQAENLGLDALPAEEAATAPA</sequence>
<dbReference type="PRINTS" id="PR00039">
    <property type="entry name" value="HTHLYSR"/>
</dbReference>